<evidence type="ECO:0000256" key="2">
    <source>
        <dbReference type="ARBA" id="ARBA00004574"/>
    </source>
</evidence>
<proteinExistence type="inferred from homology"/>
<reference evidence="20 21" key="1">
    <citation type="submission" date="2024-01" db="EMBL/GenBank/DDBJ databases">
        <title>A draft genome for a cacao thread blight-causing isolate of Paramarasmius palmivorus.</title>
        <authorList>
            <person name="Baruah I.K."/>
            <person name="Bukari Y."/>
            <person name="Amoako-Attah I."/>
            <person name="Meinhardt L.W."/>
            <person name="Bailey B.A."/>
            <person name="Cohen S.P."/>
        </authorList>
    </citation>
    <scope>NUCLEOTIDE SEQUENCE [LARGE SCALE GENOMIC DNA]</scope>
    <source>
        <strain evidence="20 21">GH-12</strain>
    </source>
</reference>
<feature type="compositionally biased region" description="Acidic residues" evidence="18">
    <location>
        <begin position="693"/>
        <end position="706"/>
    </location>
</feature>
<evidence type="ECO:0000256" key="9">
    <source>
        <dbReference type="ARBA" id="ARBA00022801"/>
    </source>
</evidence>
<feature type="region of interest" description="Disordered" evidence="18">
    <location>
        <begin position="652"/>
        <end position="761"/>
    </location>
</feature>
<keyword evidence="10 20" id="KW-0347">Helicase</keyword>
<feature type="compositionally biased region" description="Basic and acidic residues" evidence="18">
    <location>
        <begin position="748"/>
        <end position="757"/>
    </location>
</feature>
<feature type="compositionally biased region" description="Basic and acidic residues" evidence="18">
    <location>
        <begin position="441"/>
        <end position="452"/>
    </location>
</feature>
<keyword evidence="11" id="KW-0067">ATP-binding</keyword>
<dbReference type="CDD" id="cd00873">
    <property type="entry name" value="KU80"/>
    <property type="match status" value="1"/>
</dbReference>
<dbReference type="Gene3D" id="1.25.40.240">
    <property type="entry name" value="Ku, C-terminal domain"/>
    <property type="match status" value="1"/>
</dbReference>
<evidence type="ECO:0000313" key="20">
    <source>
        <dbReference type="EMBL" id="KAK7059233.1"/>
    </source>
</evidence>
<dbReference type="Pfam" id="PF02735">
    <property type="entry name" value="Ku"/>
    <property type="match status" value="2"/>
</dbReference>
<keyword evidence="6" id="KW-0158">Chromosome</keyword>
<feature type="compositionally biased region" description="Basic and acidic residues" evidence="18">
    <location>
        <begin position="713"/>
        <end position="722"/>
    </location>
</feature>
<dbReference type="SUPFAM" id="SSF100939">
    <property type="entry name" value="SPOC domain-like"/>
    <property type="match status" value="1"/>
</dbReference>
<keyword evidence="7" id="KW-0547">Nucleotide-binding</keyword>
<dbReference type="GO" id="GO:0042162">
    <property type="term" value="F:telomeric DNA binding"/>
    <property type="evidence" value="ECO:0007669"/>
    <property type="project" value="InterPro"/>
</dbReference>
<feature type="compositionally biased region" description="Acidic residues" evidence="18">
    <location>
        <begin position="324"/>
        <end position="346"/>
    </location>
</feature>
<evidence type="ECO:0000256" key="17">
    <source>
        <dbReference type="ARBA" id="ARBA00031847"/>
    </source>
</evidence>
<evidence type="ECO:0000256" key="3">
    <source>
        <dbReference type="ARBA" id="ARBA00007726"/>
    </source>
</evidence>
<gene>
    <name evidence="20" type="primary">YKU80</name>
    <name evidence="20" type="ORF">VNI00_001860</name>
</gene>
<dbReference type="GO" id="GO:0003684">
    <property type="term" value="F:damaged DNA binding"/>
    <property type="evidence" value="ECO:0007669"/>
    <property type="project" value="InterPro"/>
</dbReference>
<dbReference type="GO" id="GO:0003678">
    <property type="term" value="F:DNA helicase activity"/>
    <property type="evidence" value="ECO:0007669"/>
    <property type="project" value="UniProtKB-EC"/>
</dbReference>
<dbReference type="GO" id="GO:0006310">
    <property type="term" value="P:DNA recombination"/>
    <property type="evidence" value="ECO:0007669"/>
    <property type="project" value="UniProtKB-KW"/>
</dbReference>
<evidence type="ECO:0000256" key="7">
    <source>
        <dbReference type="ARBA" id="ARBA00022741"/>
    </source>
</evidence>
<dbReference type="SUPFAM" id="SSF53300">
    <property type="entry name" value="vWA-like"/>
    <property type="match status" value="1"/>
</dbReference>
<dbReference type="InterPro" id="IPR036465">
    <property type="entry name" value="vWFA_dom_sf"/>
</dbReference>
<keyword evidence="13" id="KW-0238">DNA-binding</keyword>
<evidence type="ECO:0000256" key="1">
    <source>
        <dbReference type="ARBA" id="ARBA00004123"/>
    </source>
</evidence>
<dbReference type="Gene3D" id="1.10.1600.10">
    <property type="match status" value="1"/>
</dbReference>
<dbReference type="InterPro" id="IPR024193">
    <property type="entry name" value="Ku80"/>
</dbReference>
<dbReference type="PANTHER" id="PTHR12604">
    <property type="entry name" value="KU AUTOANTIGEN DNA HELICASE"/>
    <property type="match status" value="1"/>
</dbReference>
<evidence type="ECO:0000313" key="21">
    <source>
        <dbReference type="Proteomes" id="UP001383192"/>
    </source>
</evidence>
<dbReference type="InterPro" id="IPR014893">
    <property type="entry name" value="Ku_PK_bind"/>
</dbReference>
<dbReference type="GO" id="GO:0000781">
    <property type="term" value="C:chromosome, telomeric region"/>
    <property type="evidence" value="ECO:0007669"/>
    <property type="project" value="UniProtKB-SubCell"/>
</dbReference>
<dbReference type="Proteomes" id="UP001383192">
    <property type="component" value="Unassembled WGS sequence"/>
</dbReference>
<evidence type="ECO:0000256" key="11">
    <source>
        <dbReference type="ARBA" id="ARBA00022840"/>
    </source>
</evidence>
<dbReference type="Gene3D" id="2.40.290.10">
    <property type="match status" value="1"/>
</dbReference>
<dbReference type="Pfam" id="PF08785">
    <property type="entry name" value="Ku_PK_bind"/>
    <property type="match status" value="1"/>
</dbReference>
<dbReference type="SUPFAM" id="SSF101420">
    <property type="entry name" value="C-terminal domain of Ku80"/>
    <property type="match status" value="1"/>
</dbReference>
<evidence type="ECO:0000256" key="14">
    <source>
        <dbReference type="ARBA" id="ARBA00023172"/>
    </source>
</evidence>
<evidence type="ECO:0000256" key="4">
    <source>
        <dbReference type="ARBA" id="ARBA00012551"/>
    </source>
</evidence>
<organism evidence="20 21">
    <name type="scientific">Paramarasmius palmivorus</name>
    <dbReference type="NCBI Taxonomy" id="297713"/>
    <lineage>
        <taxon>Eukaryota</taxon>
        <taxon>Fungi</taxon>
        <taxon>Dikarya</taxon>
        <taxon>Basidiomycota</taxon>
        <taxon>Agaricomycotina</taxon>
        <taxon>Agaricomycetes</taxon>
        <taxon>Agaricomycetidae</taxon>
        <taxon>Agaricales</taxon>
        <taxon>Marasmiineae</taxon>
        <taxon>Marasmiaceae</taxon>
        <taxon>Paramarasmius</taxon>
    </lineage>
</organism>
<dbReference type="GO" id="GO:0043564">
    <property type="term" value="C:Ku70:Ku80 complex"/>
    <property type="evidence" value="ECO:0007669"/>
    <property type="project" value="InterPro"/>
</dbReference>
<protein>
    <recommendedName>
        <fullName evidence="5">ATP-dependent DNA helicase II subunit 2</fullName>
        <ecNumber evidence="4">3.6.4.12</ecNumber>
    </recommendedName>
    <alternativeName>
        <fullName evidence="17">ATP-dependent DNA helicase II subunit Ku80</fullName>
    </alternativeName>
</protein>
<name>A0AAW0E1C8_9AGAR</name>
<keyword evidence="16" id="KW-0539">Nucleus</keyword>
<keyword evidence="15" id="KW-0234">DNA repair</keyword>
<dbReference type="InterPro" id="IPR016194">
    <property type="entry name" value="SPOC-like_C_dom_sf"/>
</dbReference>
<keyword evidence="12" id="KW-0779">Telomere</keyword>
<dbReference type="AlphaFoldDB" id="A0AAW0E1C8"/>
<dbReference type="SMART" id="SM00559">
    <property type="entry name" value="Ku78"/>
    <property type="match status" value="1"/>
</dbReference>
<evidence type="ECO:0000256" key="5">
    <source>
        <dbReference type="ARBA" id="ARBA00021792"/>
    </source>
</evidence>
<feature type="compositionally biased region" description="Basic and acidic residues" evidence="18">
    <location>
        <begin position="652"/>
        <end position="662"/>
    </location>
</feature>
<dbReference type="FunFam" id="1.10.1600.10:FF:000002">
    <property type="entry name" value="X-ray repair cross-complementing protein 5"/>
    <property type="match status" value="1"/>
</dbReference>
<comment type="subcellular location">
    <subcellularLocation>
        <location evidence="2">Chromosome</location>
        <location evidence="2">Telomere</location>
    </subcellularLocation>
    <subcellularLocation>
        <location evidence="1">Nucleus</location>
    </subcellularLocation>
</comment>
<evidence type="ECO:0000256" key="15">
    <source>
        <dbReference type="ARBA" id="ARBA00023204"/>
    </source>
</evidence>
<comment type="similarity">
    <text evidence="3">Belongs to the ku80 family.</text>
</comment>
<dbReference type="PANTHER" id="PTHR12604:SF4">
    <property type="entry name" value="X-RAY REPAIR CROSS-COMPLEMENTING PROTEIN 5"/>
    <property type="match status" value="1"/>
</dbReference>
<evidence type="ECO:0000256" key="8">
    <source>
        <dbReference type="ARBA" id="ARBA00022763"/>
    </source>
</evidence>
<keyword evidence="9" id="KW-0378">Hydrolase</keyword>
<evidence type="ECO:0000256" key="16">
    <source>
        <dbReference type="ARBA" id="ARBA00023242"/>
    </source>
</evidence>
<evidence type="ECO:0000259" key="19">
    <source>
        <dbReference type="SMART" id="SM00559"/>
    </source>
</evidence>
<accession>A0AAW0E1C8</accession>
<feature type="domain" description="Ku" evidence="19">
    <location>
        <begin position="354"/>
        <end position="511"/>
    </location>
</feature>
<dbReference type="InterPro" id="IPR036494">
    <property type="entry name" value="Ku_C_sf"/>
</dbReference>
<sequence length="890" mass="101003">MAERAGYTITMFVVDVSKEMGNLRTVELPEGPNGEQRTAEITNLEWGLQFVKLKIQEMIYNGRKTEQCGVIIFGSEETDNIINDTDGGYENVMEYIPIGTPNAGTLAKLDQLTASDTYGDPLDAIIVGIETQQRYLEKKKWTRKLYMVTGGEAQIELEDWEMTADKMNQYGIKTAIVGVDFDQDDEDYHFIEENKSREKRENERFFHQFCERLENGNIGTLAFVMQEVARPDVKITRSTLSPTILRLGDVDNNPEEALEIIVKTSKCTAVTRPKGFKKFAIHRKKDENGKLRDVDEDGYVTYVQLKQKTDYYLDKEQLDKDGDVTMDEPEVEPVKEEVDEDEEEDEEMKKWKTMEKIDKEQLIRGFKYGTSYAPCPDGQFPRLPTKKGIDICGFFLAENFKRELSMSEIQYVWGDPNNAQQQSALSSLAQAMSVDDTAGDEDSKMNVDGDDKKKKRKPLMAIARWVTRDGMDPKMGVLAPTLFENVHCLLWAQMPFADDVRKYTFASLNRLVNKKGEVLTEHPYIPTDEQQEAMDDYVDAMDLMEAGPKDEEGNRTPWFSPVDSYNPALHRVKQALFHCAVVNDLETNPIPPPHPETTKYFEPPKRVLKASKEALDACKETFKVKHGTFLLLCHPPKAHYLIFKVQKAAKRTRQDGHQHARDDDDDVLLLDRKSKPRSQTISPSKDKGKEPAAAEDSETEDEDEEMLLLPVRPKAEDKEPSEPSRQPLPTPARSLSPPAKRAPKLRSKRDPDPDIDRGIAPGRIIGTAYPLADFEDNIKTGDVVTKAVEDLAAVIEEIVTKPFSSRRTDEMIECMVTLRNTALTEDEIDAWNEFIERLHDKCVNSKPGNMEFWDAVRKIGVELSYITDEEAKKVGGSSDKTTNDAAELMG</sequence>
<dbReference type="Gene3D" id="3.40.50.410">
    <property type="entry name" value="von Willebrand factor, type A domain"/>
    <property type="match status" value="1"/>
</dbReference>
<feature type="region of interest" description="Disordered" evidence="18">
    <location>
        <begin position="320"/>
        <end position="350"/>
    </location>
</feature>
<dbReference type="GO" id="GO:0006303">
    <property type="term" value="P:double-strand break repair via nonhomologous end joining"/>
    <property type="evidence" value="ECO:0007669"/>
    <property type="project" value="InterPro"/>
</dbReference>
<dbReference type="EMBL" id="JAYKXP010000004">
    <property type="protein sequence ID" value="KAK7059233.1"/>
    <property type="molecule type" value="Genomic_DNA"/>
</dbReference>
<evidence type="ECO:0000256" key="6">
    <source>
        <dbReference type="ARBA" id="ARBA00022454"/>
    </source>
</evidence>
<dbReference type="InterPro" id="IPR006164">
    <property type="entry name" value="DNA_bd_Ku70/Ku80"/>
</dbReference>
<dbReference type="GO" id="GO:0003690">
    <property type="term" value="F:double-stranded DNA binding"/>
    <property type="evidence" value="ECO:0007669"/>
    <property type="project" value="TreeGrafter"/>
</dbReference>
<keyword evidence="8" id="KW-0227">DNA damage</keyword>
<evidence type="ECO:0000256" key="10">
    <source>
        <dbReference type="ARBA" id="ARBA00022806"/>
    </source>
</evidence>
<dbReference type="GO" id="GO:0000723">
    <property type="term" value="P:telomere maintenance"/>
    <property type="evidence" value="ECO:0007669"/>
    <property type="project" value="InterPro"/>
</dbReference>
<evidence type="ECO:0000256" key="12">
    <source>
        <dbReference type="ARBA" id="ARBA00022895"/>
    </source>
</evidence>
<feature type="region of interest" description="Disordered" evidence="18">
    <location>
        <begin position="432"/>
        <end position="452"/>
    </location>
</feature>
<comment type="caution">
    <text evidence="20">The sequence shown here is derived from an EMBL/GenBank/DDBJ whole genome shotgun (WGS) entry which is preliminary data.</text>
</comment>
<keyword evidence="21" id="KW-1185">Reference proteome</keyword>
<evidence type="ECO:0000256" key="13">
    <source>
        <dbReference type="ARBA" id="ARBA00023125"/>
    </source>
</evidence>
<evidence type="ECO:0000256" key="18">
    <source>
        <dbReference type="SAM" id="MobiDB-lite"/>
    </source>
</evidence>
<dbReference type="GO" id="GO:0005524">
    <property type="term" value="F:ATP binding"/>
    <property type="evidence" value="ECO:0007669"/>
    <property type="project" value="UniProtKB-KW"/>
</dbReference>
<dbReference type="GO" id="GO:0016787">
    <property type="term" value="F:hydrolase activity"/>
    <property type="evidence" value="ECO:0007669"/>
    <property type="project" value="UniProtKB-KW"/>
</dbReference>
<dbReference type="EC" id="3.6.4.12" evidence="4"/>
<keyword evidence="14" id="KW-0233">DNA recombination</keyword>